<comment type="similarity">
    <text evidence="1 7">Belongs to the small Tim family.</text>
</comment>
<evidence type="ECO:0000259" key="8">
    <source>
        <dbReference type="Pfam" id="PF02953"/>
    </source>
</evidence>
<evidence type="ECO:0000256" key="7">
    <source>
        <dbReference type="RuleBase" id="RU367043"/>
    </source>
</evidence>
<dbReference type="InterPro" id="IPR035427">
    <property type="entry name" value="Tim10-like_dom_sf"/>
</dbReference>
<evidence type="ECO:0000256" key="2">
    <source>
        <dbReference type="ARBA" id="ARBA00022792"/>
    </source>
</evidence>
<keyword evidence="7" id="KW-0496">Mitochondrion</keyword>
<comment type="caution">
    <text evidence="9">The sequence shown here is derived from an EMBL/GenBank/DDBJ whole genome shotgun (WGS) entry which is preliminary data.</text>
</comment>
<keyword evidence="6 7" id="KW-1015">Disulfide bond</keyword>
<keyword evidence="3 7" id="KW-0653">Protein transport</keyword>
<comment type="subunit">
    <text evidence="7">Heterohexamer.</text>
</comment>
<dbReference type="InterPro" id="IPR004217">
    <property type="entry name" value="Tim10-like"/>
</dbReference>
<keyword evidence="7" id="KW-0143">Chaperone</keyword>
<dbReference type="AlphaFoldDB" id="A0AAV5R855"/>
<protein>
    <recommendedName>
        <fullName evidence="7">Mitochondrial import inner membrane translocase subunit</fullName>
    </recommendedName>
</protein>
<feature type="domain" description="Tim10-like" evidence="8">
    <location>
        <begin position="32"/>
        <end position="92"/>
    </location>
</feature>
<comment type="subcellular location">
    <subcellularLocation>
        <location evidence="7">Mitochondrion inner membrane</location>
        <topology evidence="7">Peripheral membrane protein</topology>
        <orientation evidence="7">Intermembrane side</orientation>
    </subcellularLocation>
</comment>
<evidence type="ECO:0000256" key="4">
    <source>
        <dbReference type="ARBA" id="ARBA00023010"/>
    </source>
</evidence>
<gene>
    <name evidence="9" type="ORF">DAPK24_041230</name>
</gene>
<dbReference type="EMBL" id="BTGB01000009">
    <property type="protein sequence ID" value="GMM47525.1"/>
    <property type="molecule type" value="Genomic_DNA"/>
</dbReference>
<dbReference type="Pfam" id="PF02953">
    <property type="entry name" value="zf-Tim10_DDP"/>
    <property type="match status" value="1"/>
</dbReference>
<dbReference type="Proteomes" id="UP001378960">
    <property type="component" value="Unassembled WGS sequence"/>
</dbReference>
<organism evidence="9 10">
    <name type="scientific">Pichia kluyveri</name>
    <name type="common">Yeast</name>
    <dbReference type="NCBI Taxonomy" id="36015"/>
    <lineage>
        <taxon>Eukaryota</taxon>
        <taxon>Fungi</taxon>
        <taxon>Dikarya</taxon>
        <taxon>Ascomycota</taxon>
        <taxon>Saccharomycotina</taxon>
        <taxon>Pichiomycetes</taxon>
        <taxon>Pichiales</taxon>
        <taxon>Pichiaceae</taxon>
        <taxon>Pichia</taxon>
    </lineage>
</organism>
<sequence>MSFLGFGGNKSTETTPVLDPTQQELVNKIKNEIQQELATGYATSLVNALTENCFNKCIQKPKHPLNNDEERCIEDCSGKFMRSWNIISQSYISRINQKDL</sequence>
<evidence type="ECO:0000313" key="10">
    <source>
        <dbReference type="Proteomes" id="UP001378960"/>
    </source>
</evidence>
<evidence type="ECO:0000256" key="6">
    <source>
        <dbReference type="ARBA" id="ARBA00023157"/>
    </source>
</evidence>
<proteinExistence type="inferred from homology"/>
<comment type="domain">
    <text evidence="7">The twin CX3C motif contains 4 conserved Cys residues that form 2 disulfide bonds in the mitochondrial intermembrane space.</text>
</comment>
<keyword evidence="2 7" id="KW-0999">Mitochondrion inner membrane</keyword>
<keyword evidence="7" id="KW-0813">Transport</keyword>
<evidence type="ECO:0000256" key="1">
    <source>
        <dbReference type="ARBA" id="ARBA00006720"/>
    </source>
</evidence>
<dbReference type="GO" id="GO:0015031">
    <property type="term" value="P:protein transport"/>
    <property type="evidence" value="ECO:0007669"/>
    <property type="project" value="UniProtKB-KW"/>
</dbReference>
<dbReference type="Gene3D" id="1.10.287.810">
    <property type="entry name" value="Mitochondrial import inner membrane translocase subunit tim13 like domains"/>
    <property type="match status" value="1"/>
</dbReference>
<evidence type="ECO:0000313" key="9">
    <source>
        <dbReference type="EMBL" id="GMM47525.1"/>
    </source>
</evidence>
<comment type="function">
    <text evidence="7">Mitochondrial intermembrane chaperone that participates in the import and insertion of some multi-pass transmembrane proteins into the mitochondrial inner membrane. Also required for the transfer of beta-barrel precursors from the TOM complex to the sorting and assembly machinery (SAM complex) of the outer membrane. Acts as a chaperone-like protein that protects the hydrophobic precursors from aggregation and guide them through the mitochondrial intermembrane space.</text>
</comment>
<dbReference type="SUPFAM" id="SSF144122">
    <property type="entry name" value="Tim10-like"/>
    <property type="match status" value="1"/>
</dbReference>
<name>A0AAV5R855_PICKL</name>
<evidence type="ECO:0000256" key="5">
    <source>
        <dbReference type="ARBA" id="ARBA00023136"/>
    </source>
</evidence>
<dbReference type="GO" id="GO:0005743">
    <property type="term" value="C:mitochondrial inner membrane"/>
    <property type="evidence" value="ECO:0007669"/>
    <property type="project" value="UniProtKB-SubCell"/>
</dbReference>
<keyword evidence="10" id="KW-1185">Reference proteome</keyword>
<reference evidence="9 10" key="1">
    <citation type="journal article" date="2023" name="Elife">
        <title>Identification of key yeast species and microbe-microbe interactions impacting larval growth of Drosophila in the wild.</title>
        <authorList>
            <person name="Mure A."/>
            <person name="Sugiura Y."/>
            <person name="Maeda R."/>
            <person name="Honda K."/>
            <person name="Sakurai N."/>
            <person name="Takahashi Y."/>
            <person name="Watada M."/>
            <person name="Katoh T."/>
            <person name="Gotoh A."/>
            <person name="Gotoh Y."/>
            <person name="Taniguchi I."/>
            <person name="Nakamura K."/>
            <person name="Hayashi T."/>
            <person name="Katayama T."/>
            <person name="Uemura T."/>
            <person name="Hattori Y."/>
        </authorList>
    </citation>
    <scope>NUCLEOTIDE SEQUENCE [LARGE SCALE GENOMIC DNA]</scope>
    <source>
        <strain evidence="9 10">PK-24</strain>
    </source>
</reference>
<accession>A0AAV5R855</accession>
<keyword evidence="5" id="KW-0472">Membrane</keyword>
<evidence type="ECO:0000256" key="3">
    <source>
        <dbReference type="ARBA" id="ARBA00022927"/>
    </source>
</evidence>
<keyword evidence="4 7" id="KW-0811">Translocation</keyword>